<keyword evidence="4" id="KW-1185">Reference proteome</keyword>
<dbReference type="eggNOG" id="ENOG502RUMA">
    <property type="taxonomic scope" value="Eukaryota"/>
</dbReference>
<dbReference type="AlphaFoldDB" id="B8LE67"/>
<evidence type="ECO:0000313" key="4">
    <source>
        <dbReference type="Proteomes" id="UP000001449"/>
    </source>
</evidence>
<evidence type="ECO:0000256" key="2">
    <source>
        <dbReference type="SAM" id="SignalP"/>
    </source>
</evidence>
<reference evidence="3 4" key="2">
    <citation type="journal article" date="2008" name="Nature">
        <title>The Phaeodactylum genome reveals the evolutionary history of diatom genomes.</title>
        <authorList>
            <person name="Bowler C."/>
            <person name="Allen A.E."/>
            <person name="Badger J.H."/>
            <person name="Grimwood J."/>
            <person name="Jabbari K."/>
            <person name="Kuo A."/>
            <person name="Maheswari U."/>
            <person name="Martens C."/>
            <person name="Maumus F."/>
            <person name="Otillar R.P."/>
            <person name="Rayko E."/>
            <person name="Salamov A."/>
            <person name="Vandepoele K."/>
            <person name="Beszteri B."/>
            <person name="Gruber A."/>
            <person name="Heijde M."/>
            <person name="Katinka M."/>
            <person name="Mock T."/>
            <person name="Valentin K."/>
            <person name="Verret F."/>
            <person name="Berges J.A."/>
            <person name="Brownlee C."/>
            <person name="Cadoret J.P."/>
            <person name="Chiovitti A."/>
            <person name="Choi C.J."/>
            <person name="Coesel S."/>
            <person name="De Martino A."/>
            <person name="Detter J.C."/>
            <person name="Durkin C."/>
            <person name="Falciatore A."/>
            <person name="Fournet J."/>
            <person name="Haruta M."/>
            <person name="Huysman M.J."/>
            <person name="Jenkins B.D."/>
            <person name="Jiroutova K."/>
            <person name="Jorgensen R.E."/>
            <person name="Joubert Y."/>
            <person name="Kaplan A."/>
            <person name="Kroger N."/>
            <person name="Kroth P.G."/>
            <person name="La Roche J."/>
            <person name="Lindquist E."/>
            <person name="Lommer M."/>
            <person name="Martin-Jezequel V."/>
            <person name="Lopez P.J."/>
            <person name="Lucas S."/>
            <person name="Mangogna M."/>
            <person name="McGinnis K."/>
            <person name="Medlin L.K."/>
            <person name="Montsant A."/>
            <person name="Oudot-Le Secq M.P."/>
            <person name="Napoli C."/>
            <person name="Obornik M."/>
            <person name="Parker M.S."/>
            <person name="Petit J.L."/>
            <person name="Porcel B.M."/>
            <person name="Poulsen N."/>
            <person name="Robison M."/>
            <person name="Rychlewski L."/>
            <person name="Rynearson T.A."/>
            <person name="Schmutz J."/>
            <person name="Shapiro H."/>
            <person name="Siaut M."/>
            <person name="Stanley M."/>
            <person name="Sussman M.R."/>
            <person name="Taylor A.R."/>
            <person name="Vardi A."/>
            <person name="von Dassow P."/>
            <person name="Vyverman W."/>
            <person name="Willis A."/>
            <person name="Wyrwicz L.S."/>
            <person name="Rokhsar D.S."/>
            <person name="Weissenbach J."/>
            <person name="Armbrust E.V."/>
            <person name="Green B.R."/>
            <person name="Van de Peer Y."/>
            <person name="Grigoriev I.V."/>
        </authorList>
    </citation>
    <scope>NUCLEOTIDE SEQUENCE [LARGE SCALE GENOMIC DNA]</scope>
    <source>
        <strain evidence="3 4">CCMP1335</strain>
    </source>
</reference>
<accession>B8LE67</accession>
<proteinExistence type="predicted"/>
<dbReference type="PaxDb" id="35128-Thapsdraft1799"/>
<evidence type="ECO:0000313" key="3">
    <source>
        <dbReference type="EMBL" id="EED86387.1"/>
    </source>
</evidence>
<dbReference type="STRING" id="35128.B8LE67"/>
<reference evidence="3 4" key="1">
    <citation type="journal article" date="2004" name="Science">
        <title>The genome of the diatom Thalassiosira pseudonana: ecology, evolution, and metabolism.</title>
        <authorList>
            <person name="Armbrust E.V."/>
            <person name="Berges J.A."/>
            <person name="Bowler C."/>
            <person name="Green B.R."/>
            <person name="Martinez D."/>
            <person name="Putnam N.H."/>
            <person name="Zhou S."/>
            <person name="Allen A.E."/>
            <person name="Apt K.E."/>
            <person name="Bechner M."/>
            <person name="Brzezinski M.A."/>
            <person name="Chaal B.K."/>
            <person name="Chiovitti A."/>
            <person name="Davis A.K."/>
            <person name="Demarest M.S."/>
            <person name="Detter J.C."/>
            <person name="Glavina T."/>
            <person name="Goodstein D."/>
            <person name="Hadi M.Z."/>
            <person name="Hellsten U."/>
            <person name="Hildebrand M."/>
            <person name="Jenkins B.D."/>
            <person name="Jurka J."/>
            <person name="Kapitonov V.V."/>
            <person name="Kroger N."/>
            <person name="Lau W.W."/>
            <person name="Lane T.W."/>
            <person name="Larimer F.W."/>
            <person name="Lippmeier J.C."/>
            <person name="Lucas S."/>
            <person name="Medina M."/>
            <person name="Montsant A."/>
            <person name="Obornik M."/>
            <person name="Parker M.S."/>
            <person name="Palenik B."/>
            <person name="Pazour G.J."/>
            <person name="Richardson P.M."/>
            <person name="Rynearson T.A."/>
            <person name="Saito M.A."/>
            <person name="Schwartz D.C."/>
            <person name="Thamatrakoln K."/>
            <person name="Valentin K."/>
            <person name="Vardi A."/>
            <person name="Wilkerson F.P."/>
            <person name="Rokhsar D.S."/>
        </authorList>
    </citation>
    <scope>NUCLEOTIDE SEQUENCE [LARGE SCALE GENOMIC DNA]</scope>
    <source>
        <strain evidence="3 4">CCMP1335</strain>
    </source>
</reference>
<evidence type="ECO:0000256" key="1">
    <source>
        <dbReference type="SAM" id="MobiDB-lite"/>
    </source>
</evidence>
<gene>
    <name evidence="3" type="ORF">THAPSDRAFT_bd1799</name>
</gene>
<feature type="compositionally biased region" description="Low complexity" evidence="1">
    <location>
        <begin position="21"/>
        <end position="132"/>
    </location>
</feature>
<dbReference type="GeneID" id="7447334"/>
<dbReference type="Proteomes" id="UP000001449">
    <property type="component" value="Unassembled WGS sequence"/>
</dbReference>
<organism evidence="3 4">
    <name type="scientific">Thalassiosira pseudonana</name>
    <name type="common">Marine diatom</name>
    <name type="synonym">Cyclotella nana</name>
    <dbReference type="NCBI Taxonomy" id="35128"/>
    <lineage>
        <taxon>Eukaryota</taxon>
        <taxon>Sar</taxon>
        <taxon>Stramenopiles</taxon>
        <taxon>Ochrophyta</taxon>
        <taxon>Bacillariophyta</taxon>
        <taxon>Coscinodiscophyceae</taxon>
        <taxon>Thalassiosirophycidae</taxon>
        <taxon>Thalassiosirales</taxon>
        <taxon>Thalassiosiraceae</taxon>
        <taxon>Thalassiosira</taxon>
    </lineage>
</organism>
<dbReference type="EMBL" id="DS999429">
    <property type="protein sequence ID" value="EED86387.1"/>
    <property type="molecule type" value="Genomic_DNA"/>
</dbReference>
<dbReference type="InParanoid" id="B8LE67"/>
<protein>
    <submittedName>
        <fullName evidence="3">Uncharacterized protein</fullName>
    </submittedName>
</protein>
<feature type="signal peptide" evidence="2">
    <location>
        <begin position="1"/>
        <end position="16"/>
    </location>
</feature>
<dbReference type="RefSeq" id="XP_002297316.1">
    <property type="nucleotide sequence ID" value="XM_002297280.1"/>
</dbReference>
<sequence>MYLQFSLFAAISLSNGVSVAAVAPTSSPSISSIPSSQPSETPSTQPSSIPSAQPSSMPSESPSSQPSSMPSESPSSIPSSMPSETPSSMPSESPSSQPSSMPSENPSSMPSESPSSQPSSMPSSMPSCTPTESPTPPEETFLFYPDWSNGGDGCLNDGNEPDYMAVNPGAYMSSTLDKCCTTYFGWNYDGCMGLLDDTCARELWYPDWEGDNVGCLRDGEEPYYMTANSMAYLFSSRADCCSEHYEWNYDDCVGAAATTSGLYYPDWTSGDNVCKNDGNAPDYMVKNPSYWLHSTLTPCCEANFAWNLEECTGTTETLTSGLYFPDWEGTNTGCLNDGTQPDYMSKNPDMWMHATLAECCDENYSWDLSTCLGGAAATGTSKWFMDYVANKCVQDCVGASPCGGLAESWDLLYDSQSSCCDERNWWNADCDA</sequence>
<dbReference type="HOGENOM" id="CLU_635385_0_0_1"/>
<keyword evidence="2" id="KW-0732">Signal</keyword>
<feature type="region of interest" description="Disordered" evidence="1">
    <location>
        <begin position="21"/>
        <end position="143"/>
    </location>
</feature>
<dbReference type="KEGG" id="tps:THAPSDRAFT_bd1799"/>
<feature type="chain" id="PRO_5002874037" evidence="2">
    <location>
        <begin position="17"/>
        <end position="432"/>
    </location>
</feature>
<name>B8LE67_THAPS</name>